<comment type="caution">
    <text evidence="2">The sequence shown here is derived from an EMBL/GenBank/DDBJ whole genome shotgun (WGS) entry which is preliminary data.</text>
</comment>
<organism evidence="2 3">
    <name type="scientific">Thiorhodococcus minor</name>
    <dbReference type="NCBI Taxonomy" id="57489"/>
    <lineage>
        <taxon>Bacteria</taxon>
        <taxon>Pseudomonadati</taxon>
        <taxon>Pseudomonadota</taxon>
        <taxon>Gammaproteobacteria</taxon>
        <taxon>Chromatiales</taxon>
        <taxon>Chromatiaceae</taxon>
        <taxon>Thiorhodococcus</taxon>
    </lineage>
</organism>
<sequence>MTPSSTAGFACLILGTLALAGCASNKPPADQVFLMPAPAVYGEGRIDPFGSSSVSADRPPPCILYATDRAPTTEPERFAYYSDERANVLRLGEACIEPAGDQAPSWAELRRISLLKDRSDRYPLQVGSVDEFGIFKRSVPPFASGVERSPVPGERFAAALDARLAAAATKDVYIYVHGYKVDYENPVLVAAELWNFMGNDGAFIAYSWPSTRKTLAYWSDLDDALNSARGLRMLIAFLAEHSDAENIHVIGYSAGTRLVARMLADLGMYSRFMSEDEIRRRLRLGHVILVGSDVDRGVLGGYVLDGALRVPKSLTLYQSSADSALSLSKLVFRRQRASEALIGEMATEQASRFLSSHPRLRVIDVSNAEGAVSGSGHGYLRESPWVSSDVVLSLGYDLAPQERGLVRDPGSPVWTFPDDYLDRAGAALDRAKPVAL</sequence>
<feature type="signal peptide" evidence="1">
    <location>
        <begin position="1"/>
        <end position="20"/>
    </location>
</feature>
<feature type="chain" id="PRO_5027109926" evidence="1">
    <location>
        <begin position="21"/>
        <end position="436"/>
    </location>
</feature>
<dbReference type="Proteomes" id="UP000483379">
    <property type="component" value="Unassembled WGS sequence"/>
</dbReference>
<dbReference type="AlphaFoldDB" id="A0A6M0K7D6"/>
<dbReference type="SUPFAM" id="SSF53474">
    <property type="entry name" value="alpha/beta-Hydrolases"/>
    <property type="match status" value="1"/>
</dbReference>
<dbReference type="GO" id="GO:0016787">
    <property type="term" value="F:hydrolase activity"/>
    <property type="evidence" value="ECO:0007669"/>
    <property type="project" value="UniProtKB-KW"/>
</dbReference>
<dbReference type="Gene3D" id="3.40.50.1820">
    <property type="entry name" value="alpha/beta hydrolase"/>
    <property type="match status" value="1"/>
</dbReference>
<proteinExistence type="predicted"/>
<evidence type="ECO:0000313" key="3">
    <source>
        <dbReference type="Proteomes" id="UP000483379"/>
    </source>
</evidence>
<reference evidence="2 3" key="1">
    <citation type="submission" date="2020-02" db="EMBL/GenBank/DDBJ databases">
        <title>Genome sequences of Thiorhodococcus mannitoliphagus and Thiorhodococcus minor, purple sulfur photosynthetic bacteria in the gammaproteobacterial family, Chromatiaceae.</title>
        <authorList>
            <person name="Aviles F.A."/>
            <person name="Meyer T.E."/>
            <person name="Kyndt J.A."/>
        </authorList>
    </citation>
    <scope>NUCLEOTIDE SEQUENCE [LARGE SCALE GENOMIC DNA]</scope>
    <source>
        <strain evidence="2 3">DSM 11518</strain>
    </source>
</reference>
<evidence type="ECO:0000313" key="2">
    <source>
        <dbReference type="EMBL" id="NEV65281.1"/>
    </source>
</evidence>
<keyword evidence="1" id="KW-0732">Signal</keyword>
<evidence type="ECO:0000256" key="1">
    <source>
        <dbReference type="SAM" id="SignalP"/>
    </source>
</evidence>
<dbReference type="Pfam" id="PF05990">
    <property type="entry name" value="DUF900"/>
    <property type="match status" value="1"/>
</dbReference>
<gene>
    <name evidence="2" type="ORF">G3446_26210</name>
</gene>
<dbReference type="EMBL" id="JAAIJQ010000199">
    <property type="protein sequence ID" value="NEV65281.1"/>
    <property type="molecule type" value="Genomic_DNA"/>
</dbReference>
<protein>
    <submittedName>
        <fullName evidence="2">Alpha/beta hydrolase</fullName>
    </submittedName>
</protein>
<dbReference type="PANTHER" id="PTHR36513">
    <property type="entry name" value="ABC TRANSMEMBRANE TYPE-1 DOMAIN-CONTAINING PROTEIN"/>
    <property type="match status" value="1"/>
</dbReference>
<accession>A0A6M0K7D6</accession>
<dbReference type="InterPro" id="IPR029058">
    <property type="entry name" value="AB_hydrolase_fold"/>
</dbReference>
<name>A0A6M0K7D6_9GAMM</name>
<dbReference type="InterPro" id="IPR010297">
    <property type="entry name" value="DUF900_hydrolase"/>
</dbReference>
<keyword evidence="2" id="KW-0378">Hydrolase</keyword>
<dbReference type="RefSeq" id="WP_164456600.1">
    <property type="nucleotide sequence ID" value="NZ_JAAIJQ010000199.1"/>
</dbReference>
<dbReference type="PANTHER" id="PTHR36513:SF1">
    <property type="entry name" value="TRANSMEMBRANE PROTEIN"/>
    <property type="match status" value="1"/>
</dbReference>
<keyword evidence="3" id="KW-1185">Reference proteome</keyword>